<gene>
    <name evidence="7" type="ORF">KB874_20510</name>
</gene>
<reference evidence="7" key="1">
    <citation type="submission" date="2021-04" db="EMBL/GenBank/DDBJ databases">
        <authorList>
            <person name="Yoon J."/>
        </authorList>
    </citation>
    <scope>NUCLEOTIDE SEQUENCE</scope>
    <source>
        <strain evidence="7">KMU-90</strain>
    </source>
</reference>
<dbReference type="Gene3D" id="1.20.120.1630">
    <property type="match status" value="1"/>
</dbReference>
<feature type="transmembrane region" description="Helical" evidence="5">
    <location>
        <begin position="113"/>
        <end position="134"/>
    </location>
</feature>
<evidence type="ECO:0000256" key="2">
    <source>
        <dbReference type="ARBA" id="ARBA00022692"/>
    </source>
</evidence>
<feature type="transmembrane region" description="Helical" evidence="5">
    <location>
        <begin position="194"/>
        <end position="215"/>
    </location>
</feature>
<keyword evidence="2 5" id="KW-0812">Transmembrane</keyword>
<dbReference type="RefSeq" id="WP_212538429.1">
    <property type="nucleotide sequence ID" value="NZ_JAGTUU010000009.1"/>
</dbReference>
<dbReference type="Proteomes" id="UP000681356">
    <property type="component" value="Unassembled WGS sequence"/>
</dbReference>
<comment type="caution">
    <text evidence="7">The sequence shown here is derived from an EMBL/GenBank/DDBJ whole genome shotgun (WGS) entry which is preliminary data.</text>
</comment>
<dbReference type="GO" id="GO:0016020">
    <property type="term" value="C:membrane"/>
    <property type="evidence" value="ECO:0007669"/>
    <property type="project" value="UniProtKB-SubCell"/>
</dbReference>
<evidence type="ECO:0000256" key="3">
    <source>
        <dbReference type="ARBA" id="ARBA00022989"/>
    </source>
</evidence>
<feature type="domain" description="NnrU" evidence="6">
    <location>
        <begin position="6"/>
        <end position="219"/>
    </location>
</feature>
<feature type="transmembrane region" description="Helical" evidence="5">
    <location>
        <begin position="37"/>
        <end position="55"/>
    </location>
</feature>
<evidence type="ECO:0000313" key="8">
    <source>
        <dbReference type="Proteomes" id="UP000681356"/>
    </source>
</evidence>
<evidence type="ECO:0000256" key="1">
    <source>
        <dbReference type="ARBA" id="ARBA00004141"/>
    </source>
</evidence>
<keyword evidence="4 5" id="KW-0472">Membrane</keyword>
<dbReference type="AlphaFoldDB" id="A0A8J7WIY0"/>
<sequence>MGWLEFVAAYAVFFASHSLPVRPSVRPWLEARLGSSGFTLAYSALSLVVLAWLIGAAGRAPHLAVWDWAPWQVHVPLTVMGPVCLILALSIGRPNPFSFGGARNDQFDPALPGIIRLSRHPLLLALALWAAAHVVPNGDLAHVILFGTFAAFALLGGRLIDRRKRREMGPEWQRRRDRVADAPLLSASQSGGTLLRVAAGIALYGALLWAHPFLFGVSPLP</sequence>
<dbReference type="EMBL" id="JAGTUU010000009">
    <property type="protein sequence ID" value="MBS0126471.1"/>
    <property type="molecule type" value="Genomic_DNA"/>
</dbReference>
<keyword evidence="3 5" id="KW-1133">Transmembrane helix</keyword>
<dbReference type="InterPro" id="IPR009915">
    <property type="entry name" value="NnrU_dom"/>
</dbReference>
<keyword evidence="8" id="KW-1185">Reference proteome</keyword>
<comment type="subcellular location">
    <subcellularLocation>
        <location evidence="1">Membrane</location>
        <topology evidence="1">Multi-pass membrane protein</topology>
    </subcellularLocation>
</comment>
<feature type="transmembrane region" description="Helical" evidence="5">
    <location>
        <begin position="75"/>
        <end position="92"/>
    </location>
</feature>
<evidence type="ECO:0000256" key="5">
    <source>
        <dbReference type="SAM" id="Phobius"/>
    </source>
</evidence>
<evidence type="ECO:0000259" key="6">
    <source>
        <dbReference type="Pfam" id="PF07298"/>
    </source>
</evidence>
<organism evidence="7 8">
    <name type="scientific">Thetidibacter halocola</name>
    <dbReference type="NCBI Taxonomy" id="2827239"/>
    <lineage>
        <taxon>Bacteria</taxon>
        <taxon>Pseudomonadati</taxon>
        <taxon>Pseudomonadota</taxon>
        <taxon>Alphaproteobacteria</taxon>
        <taxon>Rhodobacterales</taxon>
        <taxon>Roseobacteraceae</taxon>
        <taxon>Thetidibacter</taxon>
    </lineage>
</organism>
<feature type="transmembrane region" description="Helical" evidence="5">
    <location>
        <begin position="6"/>
        <end position="25"/>
    </location>
</feature>
<protein>
    <submittedName>
        <fullName evidence="7">NnrU family protein</fullName>
    </submittedName>
</protein>
<proteinExistence type="predicted"/>
<name>A0A8J7WIY0_9RHOB</name>
<accession>A0A8J7WIY0</accession>
<feature type="transmembrane region" description="Helical" evidence="5">
    <location>
        <begin position="140"/>
        <end position="160"/>
    </location>
</feature>
<dbReference type="Pfam" id="PF07298">
    <property type="entry name" value="NnrU"/>
    <property type="match status" value="1"/>
</dbReference>
<evidence type="ECO:0000256" key="4">
    <source>
        <dbReference type="ARBA" id="ARBA00023136"/>
    </source>
</evidence>
<evidence type="ECO:0000313" key="7">
    <source>
        <dbReference type="EMBL" id="MBS0126471.1"/>
    </source>
</evidence>